<dbReference type="Gene3D" id="1.50.10.10">
    <property type="match status" value="2"/>
</dbReference>
<dbReference type="Proteomes" id="UP000290289">
    <property type="component" value="Chromosome 14"/>
</dbReference>
<dbReference type="InterPro" id="IPR008928">
    <property type="entry name" value="6-hairpin_glycosidase_sf"/>
</dbReference>
<name>A0A498I794_MALDO</name>
<keyword evidence="6" id="KW-1185">Reference proteome</keyword>
<dbReference type="PANTHER" id="PTHR23403">
    <property type="entry name" value="TREHALASE"/>
    <property type="match status" value="1"/>
</dbReference>
<organism evidence="5 6">
    <name type="scientific">Malus domestica</name>
    <name type="common">Apple</name>
    <name type="synonym">Pyrus malus</name>
    <dbReference type="NCBI Taxonomy" id="3750"/>
    <lineage>
        <taxon>Eukaryota</taxon>
        <taxon>Viridiplantae</taxon>
        <taxon>Streptophyta</taxon>
        <taxon>Embryophyta</taxon>
        <taxon>Tracheophyta</taxon>
        <taxon>Spermatophyta</taxon>
        <taxon>Magnoliopsida</taxon>
        <taxon>eudicotyledons</taxon>
        <taxon>Gunneridae</taxon>
        <taxon>Pentapetalae</taxon>
        <taxon>rosids</taxon>
        <taxon>fabids</taxon>
        <taxon>Rosales</taxon>
        <taxon>Rosaceae</taxon>
        <taxon>Amygdaloideae</taxon>
        <taxon>Maleae</taxon>
        <taxon>Malus</taxon>
    </lineage>
</organism>
<evidence type="ECO:0000313" key="5">
    <source>
        <dbReference type="EMBL" id="RXH78054.1"/>
    </source>
</evidence>
<dbReference type="EC" id="3.2.1.28" evidence="2"/>
<dbReference type="EMBL" id="RDQH01000340">
    <property type="protein sequence ID" value="RXH78054.1"/>
    <property type="molecule type" value="Genomic_DNA"/>
</dbReference>
<comment type="similarity">
    <text evidence="1">Belongs to the glycosyl hydrolase 37 family.</text>
</comment>
<dbReference type="InterPro" id="IPR001661">
    <property type="entry name" value="Glyco_hydro_37"/>
</dbReference>
<dbReference type="PANTHER" id="PTHR23403:SF1">
    <property type="entry name" value="TREHALASE"/>
    <property type="match status" value="1"/>
</dbReference>
<comment type="caution">
    <text evidence="5">The sequence shown here is derived from an EMBL/GenBank/DDBJ whole genome shotgun (WGS) entry which is preliminary data.</text>
</comment>
<evidence type="ECO:0000256" key="4">
    <source>
        <dbReference type="ARBA" id="ARBA00031637"/>
    </source>
</evidence>
<dbReference type="InterPro" id="IPR012341">
    <property type="entry name" value="6hp_glycosidase-like_sf"/>
</dbReference>
<dbReference type="AlphaFoldDB" id="A0A498I794"/>
<evidence type="ECO:0000313" key="6">
    <source>
        <dbReference type="Proteomes" id="UP000290289"/>
    </source>
</evidence>
<dbReference type="STRING" id="3750.A0A498I794"/>
<accession>A0A498I794</accession>
<protein>
    <recommendedName>
        <fullName evidence="2">alpha,alpha-trehalase</fullName>
        <ecNumber evidence="2">3.2.1.28</ecNumber>
    </recommendedName>
    <alternativeName>
        <fullName evidence="3">Alpha,alpha-trehalase</fullName>
    </alternativeName>
    <alternativeName>
        <fullName evidence="4">Alpha,alpha-trehalose glucohydrolase</fullName>
    </alternativeName>
</protein>
<reference evidence="5 6" key="1">
    <citation type="submission" date="2018-10" db="EMBL/GenBank/DDBJ databases">
        <title>A high-quality apple genome assembly.</title>
        <authorList>
            <person name="Hu J."/>
        </authorList>
    </citation>
    <scope>NUCLEOTIDE SEQUENCE [LARGE SCALE GENOMIC DNA]</scope>
    <source>
        <strain evidence="6">cv. HFTH1</strain>
        <tissue evidence="5">Young leaf</tissue>
    </source>
</reference>
<dbReference type="Pfam" id="PF01204">
    <property type="entry name" value="Trehalase"/>
    <property type="match status" value="2"/>
</dbReference>
<proteinExistence type="inferred from homology"/>
<dbReference type="SUPFAM" id="SSF48208">
    <property type="entry name" value="Six-hairpin glycosidases"/>
    <property type="match status" value="1"/>
</dbReference>
<gene>
    <name evidence="5" type="ORF">DVH24_040025</name>
</gene>
<sequence>MLIRKIDHGLKICSQPPLLSAMVHEIYKRTGDVELVRKALPALNKEHEFWNSGIHKVIVQDSKSQNHTLSRYYAMWNTPRPESSTIVEHDISVHAKVTGDYNISEHFLKASKARHKAIKAVFWDAKKGQWLDY</sequence>
<evidence type="ECO:0000256" key="2">
    <source>
        <dbReference type="ARBA" id="ARBA00012757"/>
    </source>
</evidence>
<dbReference type="GO" id="GO:0004555">
    <property type="term" value="F:alpha,alpha-trehalase activity"/>
    <property type="evidence" value="ECO:0007669"/>
    <property type="project" value="UniProtKB-EC"/>
</dbReference>
<evidence type="ECO:0000256" key="3">
    <source>
        <dbReference type="ARBA" id="ARBA00030473"/>
    </source>
</evidence>
<evidence type="ECO:0000256" key="1">
    <source>
        <dbReference type="ARBA" id="ARBA00005615"/>
    </source>
</evidence>
<dbReference type="GO" id="GO:0005993">
    <property type="term" value="P:trehalose catabolic process"/>
    <property type="evidence" value="ECO:0007669"/>
    <property type="project" value="TreeGrafter"/>
</dbReference>